<dbReference type="InterPro" id="IPR036412">
    <property type="entry name" value="HAD-like_sf"/>
</dbReference>
<evidence type="ECO:0000313" key="2">
    <source>
        <dbReference type="Proteomes" id="UP000265750"/>
    </source>
</evidence>
<dbReference type="GO" id="GO:0016791">
    <property type="term" value="F:phosphatase activity"/>
    <property type="evidence" value="ECO:0007669"/>
    <property type="project" value="TreeGrafter"/>
</dbReference>
<dbReference type="NCBIfam" id="TIGR01459">
    <property type="entry name" value="HAD-SF-IIA-hyp4"/>
    <property type="match status" value="1"/>
</dbReference>
<organism evidence="1 2">
    <name type="scientific">Aureimonas flava</name>
    <dbReference type="NCBI Taxonomy" id="2320271"/>
    <lineage>
        <taxon>Bacteria</taxon>
        <taxon>Pseudomonadati</taxon>
        <taxon>Pseudomonadota</taxon>
        <taxon>Alphaproteobacteria</taxon>
        <taxon>Hyphomicrobiales</taxon>
        <taxon>Aurantimonadaceae</taxon>
        <taxon>Aureimonas</taxon>
    </lineage>
</organism>
<dbReference type="InterPro" id="IPR006356">
    <property type="entry name" value="HAD-SF_hydro_IIA_hyp3"/>
</dbReference>
<proteinExistence type="predicted"/>
<keyword evidence="2" id="KW-1185">Reference proteome</keyword>
<dbReference type="NCBIfam" id="TIGR01460">
    <property type="entry name" value="HAD-SF-IIA"/>
    <property type="match status" value="1"/>
</dbReference>
<dbReference type="PANTHER" id="PTHR19288">
    <property type="entry name" value="4-NITROPHENYLPHOSPHATASE-RELATED"/>
    <property type="match status" value="1"/>
</dbReference>
<accession>A0A3A1WIM8</accession>
<dbReference type="GO" id="GO:0005737">
    <property type="term" value="C:cytoplasm"/>
    <property type="evidence" value="ECO:0007669"/>
    <property type="project" value="TreeGrafter"/>
</dbReference>
<dbReference type="PANTHER" id="PTHR19288:SF90">
    <property type="entry name" value="OS08G0542600 PROTEIN"/>
    <property type="match status" value="1"/>
</dbReference>
<reference evidence="2" key="1">
    <citation type="submission" date="2018-09" db="EMBL/GenBank/DDBJ databases">
        <authorList>
            <person name="Tuo L."/>
        </authorList>
    </citation>
    <scope>NUCLEOTIDE SEQUENCE [LARGE SCALE GENOMIC DNA]</scope>
    <source>
        <strain evidence="2">M2BS4Y-1</strain>
    </source>
</reference>
<dbReference type="SUPFAM" id="SSF56784">
    <property type="entry name" value="HAD-like"/>
    <property type="match status" value="1"/>
</dbReference>
<dbReference type="InterPro" id="IPR023214">
    <property type="entry name" value="HAD_sf"/>
</dbReference>
<dbReference type="Proteomes" id="UP000265750">
    <property type="component" value="Unassembled WGS sequence"/>
</dbReference>
<comment type="caution">
    <text evidence="1">The sequence shown here is derived from an EMBL/GenBank/DDBJ whole genome shotgun (WGS) entry which is preliminary data.</text>
</comment>
<sequence length="279" mass="29405">MTQGALRAIDRLDEVLPGYDALFCDVWGVVHDGVAAYAPAVAALARARAAGLRVVLLTNSPRLADGVERQIAALGVTREAFDAIVTSGDATRAMIEAGSRHVLHIGPERDLDIFAGLGLVLEGETAAEAIVCTGLFDDRAEDPETYRPLLERLRARGLPMICANPDIVVHIGDRLVPCAGAVAALYAEMGGTVHLAGKPHAPIYAVARRAVAEDARVLCIGDGLMTDVRGANDHGADCLFVSHGIHRDELAGVVGDAGRLGDELERRGVGARFVMPALR</sequence>
<dbReference type="Gene3D" id="3.40.50.1000">
    <property type="entry name" value="HAD superfamily/HAD-like"/>
    <property type="match status" value="2"/>
</dbReference>
<dbReference type="EMBL" id="QYRN01000007">
    <property type="protein sequence ID" value="RIX99585.1"/>
    <property type="molecule type" value="Genomic_DNA"/>
</dbReference>
<dbReference type="OrthoDB" id="9791073at2"/>
<dbReference type="Pfam" id="PF13242">
    <property type="entry name" value="Hydrolase_like"/>
    <property type="match status" value="1"/>
</dbReference>
<keyword evidence="1" id="KW-0378">Hydrolase</keyword>
<dbReference type="CDD" id="cd07525">
    <property type="entry name" value="HAD_like"/>
    <property type="match status" value="1"/>
</dbReference>
<gene>
    <name evidence="1" type="ORF">D3218_14020</name>
</gene>
<protein>
    <submittedName>
        <fullName evidence="1">TIGR01459 family HAD-type hydrolase</fullName>
    </submittedName>
</protein>
<evidence type="ECO:0000313" key="1">
    <source>
        <dbReference type="EMBL" id="RIX99585.1"/>
    </source>
</evidence>
<name>A0A3A1WIM8_9HYPH</name>
<dbReference type="InterPro" id="IPR006357">
    <property type="entry name" value="HAD-SF_hydro_IIA"/>
</dbReference>
<dbReference type="Pfam" id="PF13344">
    <property type="entry name" value="Hydrolase_6"/>
    <property type="match status" value="1"/>
</dbReference>
<dbReference type="AlphaFoldDB" id="A0A3A1WIM8"/>